<dbReference type="AlphaFoldDB" id="A0AAV5VKE0"/>
<feature type="compositionally biased region" description="Low complexity" evidence="1">
    <location>
        <begin position="98"/>
        <end position="114"/>
    </location>
</feature>
<accession>A0AAV5VKE0</accession>
<feature type="region of interest" description="Disordered" evidence="1">
    <location>
        <begin position="82"/>
        <end position="205"/>
    </location>
</feature>
<sequence length="774" mass="84285">MTNSKPRSKRRDIEKHLPQASFYHYAHMATLPEAAIHTLAIYSVQEELHGVELCDFFSRTLTYYRHMKSVERVEDWRNERGETQLRHREKNSSNEAGPSSSTTRSRTSISSPTAPVAPAPTPIEPEPSSAEPESRPEPSSTLTVSTPHDDAAPATPLDETAPMSPIISPDTLVPSEATAAVPNGFVDSTLPEEAESELHEPVEMQSPVPAEPIHAEKKQKLTSTDAFKAEAQLSSALTLSTPAPCIVPGIASKPTRHPADSTVTIAQDEETNPGKSFDSTAPAGSAPLIQDPVSHQKASTGVLSIKQEEQGVPLEEGISALAPALSLFADSKPGIACDESEPAKSTLKLPEAVELPGSPMDLVIVEEEEWIGPSDDDVICVDHKSPKVTPTEQPEPANIRSEDPEPTTPCGTVELAISAPKQPKEKINRWDVTKPATPGDDVEPGISGPKQPEPLVSKSKEPAPPVSKSKEPEPATDAVESAISGSKQLESIDKPTSQVRGEPPTPRKRSSPADVPDAIDTVTSIPLPPSPPPLVPSLPRPFSRWPSVDAEAPPAKQGRFEDGSDRPTPPYGHGIPGPEWRVEPDWTQLLGAETGPGEFEQGPMVPRHQWSGPNDFGSRLGDRALGPPGFMLNGPGSMVPTPRWQRPNDLDPRHNGAGPNRFGLSGAGRRGRGSRGPDLHWPPNNGQHRPMHGHFPPRIFPRPCSFCDSREHDEVHCSFYVRFDQRHQRRLDRNLCMHCLLPFNDEFCWRPEHRRPCQICGEHSSHEAFCLRIC</sequence>
<feature type="region of interest" description="Disordered" evidence="1">
    <location>
        <begin position="374"/>
        <end position="580"/>
    </location>
</feature>
<feature type="compositionally biased region" description="Pro residues" evidence="1">
    <location>
        <begin position="526"/>
        <end position="539"/>
    </location>
</feature>
<feature type="compositionally biased region" description="Basic and acidic residues" evidence="1">
    <location>
        <begin position="82"/>
        <end position="92"/>
    </location>
</feature>
<feature type="compositionally biased region" description="Polar residues" evidence="1">
    <location>
        <begin position="483"/>
        <end position="499"/>
    </location>
</feature>
<feature type="compositionally biased region" description="Pro residues" evidence="1">
    <location>
        <begin position="115"/>
        <end position="125"/>
    </location>
</feature>
<feature type="region of interest" description="Disordered" evidence="1">
    <location>
        <begin position="249"/>
        <end position="289"/>
    </location>
</feature>
<feature type="region of interest" description="Disordered" evidence="1">
    <location>
        <begin position="652"/>
        <end position="677"/>
    </location>
</feature>
<protein>
    <submittedName>
        <fullName evidence="2">Uncharacterized protein</fullName>
    </submittedName>
</protein>
<comment type="caution">
    <text evidence="2">The sequence shown here is derived from an EMBL/GenBank/DDBJ whole genome shotgun (WGS) entry which is preliminary data.</text>
</comment>
<feature type="compositionally biased region" description="Basic and acidic residues" evidence="1">
    <location>
        <begin position="422"/>
        <end position="432"/>
    </location>
</feature>
<keyword evidence="3" id="KW-1185">Reference proteome</keyword>
<reference evidence="2" key="1">
    <citation type="submission" date="2023-10" db="EMBL/GenBank/DDBJ databases">
        <title>Genome assembly of Pristionchus species.</title>
        <authorList>
            <person name="Yoshida K."/>
            <person name="Sommer R.J."/>
        </authorList>
    </citation>
    <scope>NUCLEOTIDE SEQUENCE</scope>
    <source>
        <strain evidence="2">RS5133</strain>
    </source>
</reference>
<evidence type="ECO:0000313" key="3">
    <source>
        <dbReference type="Proteomes" id="UP001432322"/>
    </source>
</evidence>
<evidence type="ECO:0000313" key="2">
    <source>
        <dbReference type="EMBL" id="GMT19833.1"/>
    </source>
</evidence>
<feature type="compositionally biased region" description="Low complexity" evidence="1">
    <location>
        <begin position="126"/>
        <end position="141"/>
    </location>
</feature>
<evidence type="ECO:0000256" key="1">
    <source>
        <dbReference type="SAM" id="MobiDB-lite"/>
    </source>
</evidence>
<dbReference type="EMBL" id="BTSY01000003">
    <property type="protein sequence ID" value="GMT19833.1"/>
    <property type="molecule type" value="Genomic_DNA"/>
</dbReference>
<proteinExistence type="predicted"/>
<dbReference type="Proteomes" id="UP001432322">
    <property type="component" value="Unassembled WGS sequence"/>
</dbReference>
<gene>
    <name evidence="2" type="ORF">PFISCL1PPCAC_11130</name>
</gene>
<name>A0AAV5VKE0_9BILA</name>
<organism evidence="2 3">
    <name type="scientific">Pristionchus fissidentatus</name>
    <dbReference type="NCBI Taxonomy" id="1538716"/>
    <lineage>
        <taxon>Eukaryota</taxon>
        <taxon>Metazoa</taxon>
        <taxon>Ecdysozoa</taxon>
        <taxon>Nematoda</taxon>
        <taxon>Chromadorea</taxon>
        <taxon>Rhabditida</taxon>
        <taxon>Rhabditina</taxon>
        <taxon>Diplogasteromorpha</taxon>
        <taxon>Diplogasteroidea</taxon>
        <taxon>Neodiplogasteridae</taxon>
        <taxon>Pristionchus</taxon>
    </lineage>
</organism>